<feature type="compositionally biased region" description="Polar residues" evidence="1">
    <location>
        <begin position="46"/>
        <end position="55"/>
    </location>
</feature>
<dbReference type="AlphaFoldDB" id="A0A9W6EDA1"/>
<dbReference type="EMBL" id="BRPB01000109">
    <property type="protein sequence ID" value="GLA54744.1"/>
    <property type="molecule type" value="Genomic_DNA"/>
</dbReference>
<protein>
    <submittedName>
        <fullName evidence="2">Uncharacterized protein</fullName>
    </submittedName>
</protein>
<evidence type="ECO:0000313" key="3">
    <source>
        <dbReference type="Proteomes" id="UP001144191"/>
    </source>
</evidence>
<reference evidence="2" key="1">
    <citation type="submission" date="2022-07" db="EMBL/GenBank/DDBJ databases">
        <title>Taxonomy of Aspergillus series Nigri: significant species reduction supported by multi-species coalescent approaches.</title>
        <authorList>
            <person name="Bian C."/>
            <person name="Kusuya Y."/>
            <person name="Sklenar F."/>
            <person name="D'hooge E."/>
            <person name="Yaguchi T."/>
            <person name="Takahashi H."/>
            <person name="Hubka V."/>
        </authorList>
    </citation>
    <scope>NUCLEOTIDE SEQUENCE</scope>
    <source>
        <strain evidence="2">IFM 63604</strain>
    </source>
</reference>
<feature type="compositionally biased region" description="Basic and acidic residues" evidence="1">
    <location>
        <begin position="30"/>
        <end position="45"/>
    </location>
</feature>
<dbReference type="Proteomes" id="UP001144191">
    <property type="component" value="Unassembled WGS sequence"/>
</dbReference>
<accession>A0A9W6EDA1</accession>
<evidence type="ECO:0000313" key="2">
    <source>
        <dbReference type="EMBL" id="GLA54744.1"/>
    </source>
</evidence>
<feature type="region of interest" description="Disordered" evidence="1">
    <location>
        <begin position="1"/>
        <end position="116"/>
    </location>
</feature>
<gene>
    <name evidence="2" type="ORF">AnigIFM63604_000890</name>
</gene>
<comment type="caution">
    <text evidence="2">The sequence shown here is derived from an EMBL/GenBank/DDBJ whole genome shotgun (WGS) entry which is preliminary data.</text>
</comment>
<proteinExistence type="predicted"/>
<name>A0A9W6EDA1_ASPNG</name>
<sequence length="258" mass="29249">MDRWRARLSRRLKRFQHEEPAADTQSTSPDCRRRDPVEHVKELSMRRSTASVSSEDSIRNRCQHEEAVPRSLPEKRRSPSNSNSPCHIKSVTGEDRKPDSGLPESSKSGSDEEKAENLWKEAFERLSPTSQDRLRVLGYEPGSETQQAGAVDILLNDLQVKRMLCEKKAWKYKNEIFVRDYAAKCATWVKLIGDLVVPFAPSQAAGPWGLIKVALEVGLCPYDTARMEVPRVLEPEALYKMPSSKLLVERSINIQAAF</sequence>
<feature type="compositionally biased region" description="Basic and acidic residues" evidence="1">
    <location>
        <begin position="56"/>
        <end position="77"/>
    </location>
</feature>
<feature type="compositionally biased region" description="Basic residues" evidence="1">
    <location>
        <begin position="1"/>
        <end position="14"/>
    </location>
</feature>
<organism evidence="2 3">
    <name type="scientific">Aspergillus niger</name>
    <dbReference type="NCBI Taxonomy" id="5061"/>
    <lineage>
        <taxon>Eukaryota</taxon>
        <taxon>Fungi</taxon>
        <taxon>Dikarya</taxon>
        <taxon>Ascomycota</taxon>
        <taxon>Pezizomycotina</taxon>
        <taxon>Eurotiomycetes</taxon>
        <taxon>Eurotiomycetidae</taxon>
        <taxon>Eurotiales</taxon>
        <taxon>Aspergillaceae</taxon>
        <taxon>Aspergillus</taxon>
        <taxon>Aspergillus subgen. Circumdati</taxon>
    </lineage>
</organism>
<evidence type="ECO:0000256" key="1">
    <source>
        <dbReference type="SAM" id="MobiDB-lite"/>
    </source>
</evidence>